<keyword evidence="3" id="KW-1185">Reference proteome</keyword>
<reference evidence="2 3" key="1">
    <citation type="submission" date="2020-09" db="EMBL/GenBank/DDBJ databases">
        <title>novel species in genus Nocardioides.</title>
        <authorList>
            <person name="Zhang G."/>
        </authorList>
    </citation>
    <scope>NUCLEOTIDE SEQUENCE [LARGE SCALE GENOMIC DNA]</scope>
    <source>
        <strain evidence="2 3">19197</strain>
    </source>
</reference>
<feature type="transmembrane region" description="Helical" evidence="1">
    <location>
        <begin position="227"/>
        <end position="245"/>
    </location>
</feature>
<dbReference type="RefSeq" id="WP_191200597.1">
    <property type="nucleotide sequence ID" value="NZ_BAAAPA010000001.1"/>
</dbReference>
<gene>
    <name evidence="2" type="ORF">IEZ25_16725</name>
</gene>
<evidence type="ECO:0000256" key="1">
    <source>
        <dbReference type="SAM" id="Phobius"/>
    </source>
</evidence>
<protein>
    <submittedName>
        <fullName evidence="2">DUF4184 family protein</fullName>
    </submittedName>
</protein>
<dbReference type="InterPro" id="IPR025238">
    <property type="entry name" value="DUF4184"/>
</dbReference>
<feature type="transmembrane region" description="Helical" evidence="1">
    <location>
        <begin position="103"/>
        <end position="124"/>
    </location>
</feature>
<feature type="transmembrane region" description="Helical" evidence="1">
    <location>
        <begin position="179"/>
        <end position="199"/>
    </location>
</feature>
<organism evidence="2 3">
    <name type="scientific">Nocardioides hwasunensis</name>
    <dbReference type="NCBI Taxonomy" id="397258"/>
    <lineage>
        <taxon>Bacteria</taxon>
        <taxon>Bacillati</taxon>
        <taxon>Actinomycetota</taxon>
        <taxon>Actinomycetes</taxon>
        <taxon>Propionibacteriales</taxon>
        <taxon>Nocardioidaceae</taxon>
        <taxon>Nocardioides</taxon>
    </lineage>
</organism>
<dbReference type="Pfam" id="PF13803">
    <property type="entry name" value="DUF4184"/>
    <property type="match status" value="1"/>
</dbReference>
<feature type="transmembrane region" description="Helical" evidence="1">
    <location>
        <begin position="139"/>
        <end position="159"/>
    </location>
</feature>
<evidence type="ECO:0000313" key="3">
    <source>
        <dbReference type="Proteomes" id="UP000649289"/>
    </source>
</evidence>
<accession>A0ABR8MQ91</accession>
<keyword evidence="1" id="KW-1133">Transmembrane helix</keyword>
<keyword evidence="1" id="KW-0812">Transmembrane</keyword>
<feature type="transmembrane region" description="Helical" evidence="1">
    <location>
        <begin position="57"/>
        <end position="76"/>
    </location>
</feature>
<dbReference type="Proteomes" id="UP000649289">
    <property type="component" value="Unassembled WGS sequence"/>
</dbReference>
<keyword evidence="1" id="KW-0472">Membrane</keyword>
<dbReference type="EMBL" id="JACXYY010000007">
    <property type="protein sequence ID" value="MBD3916264.1"/>
    <property type="molecule type" value="Genomic_DNA"/>
</dbReference>
<sequence>MPFTLVHPAAVLPLSRGPLVASALVCGAMAPDLPYYVSLQWIGGDYNLTLTHDSTSLLWLDPAIGLVLFAVFHALVRRPTLALLPRAAAARMRWTHLRGARSLPALACWVVVSLVIGAATHLAWDALTDALGYAHSRELNLLSDAVGVLAIAVWARGWWRTKTPGPVPPGALLPPRTRAAILAVSVLVTLVWSLGRAWVVAAQASEDLRSYGGWSRSAVAEYAARELVAQAGVSLGVLLVAYAVVWQVARLLRNRAADVTAGG</sequence>
<evidence type="ECO:0000313" key="2">
    <source>
        <dbReference type="EMBL" id="MBD3916264.1"/>
    </source>
</evidence>
<comment type="caution">
    <text evidence="2">The sequence shown here is derived from an EMBL/GenBank/DDBJ whole genome shotgun (WGS) entry which is preliminary data.</text>
</comment>
<proteinExistence type="predicted"/>
<name>A0ABR8MQ91_9ACTN</name>